<keyword evidence="3" id="KW-1185">Reference proteome</keyword>
<name>A0A377GQ52_9FUSO</name>
<dbReference type="Proteomes" id="UP000255328">
    <property type="component" value="Unassembled WGS sequence"/>
</dbReference>
<accession>A0A377GQ52</accession>
<evidence type="ECO:0000313" key="2">
    <source>
        <dbReference type="EMBL" id="STO26837.1"/>
    </source>
</evidence>
<evidence type="ECO:0000313" key="3">
    <source>
        <dbReference type="Proteomes" id="UP000255328"/>
    </source>
</evidence>
<sequence>MYKNLQERINEIKKDFSIGALKECERKVKELKEDLTLASYLVSIHVGNIVNEAQPKYMNKEFEPITKQELEYEINLLEKDIECGYLPVEYISAEQQKDLIMNNSKRKNLKKEKLEQILNIIDELEKRKL</sequence>
<proteinExistence type="predicted"/>
<dbReference type="AlphaFoldDB" id="A0A377GQ52"/>
<evidence type="ECO:0000256" key="1">
    <source>
        <dbReference type="SAM" id="Coils"/>
    </source>
</evidence>
<dbReference type="EMBL" id="UGGU01000001">
    <property type="protein sequence ID" value="STO26837.1"/>
    <property type="molecule type" value="Genomic_DNA"/>
</dbReference>
<feature type="coiled-coil region" evidence="1">
    <location>
        <begin position="14"/>
        <end position="41"/>
    </location>
</feature>
<dbReference type="RefSeq" id="WP_115268140.1">
    <property type="nucleotide sequence ID" value="NZ_UGGU01000001.1"/>
</dbReference>
<protein>
    <submittedName>
        <fullName evidence="2">Uncharacterized protein</fullName>
    </submittedName>
</protein>
<reference evidence="2 3" key="1">
    <citation type="submission" date="2018-06" db="EMBL/GenBank/DDBJ databases">
        <authorList>
            <consortium name="Pathogen Informatics"/>
            <person name="Doyle S."/>
        </authorList>
    </citation>
    <scope>NUCLEOTIDE SEQUENCE [LARGE SCALE GENOMIC DNA]</scope>
    <source>
        <strain evidence="2 3">NCTC10723</strain>
    </source>
</reference>
<keyword evidence="1" id="KW-0175">Coiled coil</keyword>
<gene>
    <name evidence="2" type="ORF">NCTC10723_00008</name>
</gene>
<organism evidence="2 3">
    <name type="scientific">Fusobacterium necrogenes</name>
    <dbReference type="NCBI Taxonomy" id="858"/>
    <lineage>
        <taxon>Bacteria</taxon>
        <taxon>Fusobacteriati</taxon>
        <taxon>Fusobacteriota</taxon>
        <taxon>Fusobacteriia</taxon>
        <taxon>Fusobacteriales</taxon>
        <taxon>Fusobacteriaceae</taxon>
        <taxon>Fusobacterium</taxon>
    </lineage>
</organism>